<keyword evidence="1" id="KW-0472">Membrane</keyword>
<dbReference type="Proteomes" id="UP000030848">
    <property type="component" value="Unassembled WGS sequence"/>
</dbReference>
<dbReference type="RefSeq" id="WP_012795752.1">
    <property type="nucleotide sequence ID" value="NZ_CALJZO010000124.1"/>
</dbReference>
<dbReference type="EMBL" id="JRZE01000003">
    <property type="protein sequence ID" value="KHF44950.1"/>
    <property type="molecule type" value="Genomic_DNA"/>
</dbReference>
<dbReference type="AlphaFoldDB" id="A0A837DBS9"/>
<evidence type="ECO:0008006" key="4">
    <source>
        <dbReference type="Google" id="ProtNLM"/>
    </source>
</evidence>
<name>A0A837DBS9_9PSEU</name>
<evidence type="ECO:0000313" key="2">
    <source>
        <dbReference type="EMBL" id="KHF44950.1"/>
    </source>
</evidence>
<feature type="transmembrane region" description="Helical" evidence="1">
    <location>
        <begin position="51"/>
        <end position="71"/>
    </location>
</feature>
<protein>
    <recommendedName>
        <fullName evidence="4">DUF998 domain-containing protein</fullName>
    </recommendedName>
</protein>
<sequence length="215" mass="23176">MHTWTFAASAALGWALFLLVILHLVSSFDPIFDPVSRYAFTDAGRGMLEVSLLSFAVGVISVRGALLASGLPVSRTATILIITTATGLVAAALFPATYTPEVNPVSGLIHQYASLLAFLSLPGVAVSMLDQIRDVEELQRVRRMLTRLVWVSLASLALFGLGYLSDKVTFGFTPLEMLVSLPVGLLQRVVFVLDFLTLTGLLALANRAVWVRTAQ</sequence>
<feature type="transmembrane region" description="Helical" evidence="1">
    <location>
        <begin position="78"/>
        <end position="97"/>
    </location>
</feature>
<evidence type="ECO:0000313" key="3">
    <source>
        <dbReference type="Proteomes" id="UP000030848"/>
    </source>
</evidence>
<dbReference type="Pfam" id="PF06197">
    <property type="entry name" value="DUF998"/>
    <property type="match status" value="1"/>
</dbReference>
<feature type="transmembrane region" description="Helical" evidence="1">
    <location>
        <begin position="109"/>
        <end position="132"/>
    </location>
</feature>
<organism evidence="2 3">
    <name type="scientific">Saccharomonospora viridis</name>
    <dbReference type="NCBI Taxonomy" id="1852"/>
    <lineage>
        <taxon>Bacteria</taxon>
        <taxon>Bacillati</taxon>
        <taxon>Actinomycetota</taxon>
        <taxon>Actinomycetes</taxon>
        <taxon>Pseudonocardiales</taxon>
        <taxon>Pseudonocardiaceae</taxon>
        <taxon>Saccharomonospora</taxon>
    </lineage>
</organism>
<gene>
    <name evidence="2" type="ORF">MINT15_18320</name>
</gene>
<dbReference type="InterPro" id="IPR009339">
    <property type="entry name" value="DUF998"/>
</dbReference>
<proteinExistence type="predicted"/>
<accession>A0A837DBS9</accession>
<evidence type="ECO:0000256" key="1">
    <source>
        <dbReference type="SAM" id="Phobius"/>
    </source>
</evidence>
<feature type="transmembrane region" description="Helical" evidence="1">
    <location>
        <begin position="185"/>
        <end position="205"/>
    </location>
</feature>
<keyword evidence="1" id="KW-1133">Transmembrane helix</keyword>
<comment type="caution">
    <text evidence="2">The sequence shown here is derived from an EMBL/GenBank/DDBJ whole genome shotgun (WGS) entry which is preliminary data.</text>
</comment>
<reference evidence="2 3" key="1">
    <citation type="submission" date="2014-10" db="EMBL/GenBank/DDBJ databases">
        <title>Genome sequence of Micropolyspora internatus JCM3315.</title>
        <authorList>
            <person name="Shin S.-K."/>
            <person name="Yi H."/>
        </authorList>
    </citation>
    <scope>NUCLEOTIDE SEQUENCE [LARGE SCALE GENOMIC DNA]</scope>
    <source>
        <strain evidence="2 3">JCM 3315</strain>
    </source>
</reference>
<keyword evidence="1" id="KW-0812">Transmembrane</keyword>
<feature type="transmembrane region" description="Helical" evidence="1">
    <location>
        <begin position="144"/>
        <end position="165"/>
    </location>
</feature>